<reference evidence="4 5" key="1">
    <citation type="journal article" date="2018" name="Nat. Ecol. Evol.">
        <title>Pezizomycetes genomes reveal the molecular basis of ectomycorrhizal truffle lifestyle.</title>
        <authorList>
            <person name="Murat C."/>
            <person name="Payen T."/>
            <person name="Noel B."/>
            <person name="Kuo A."/>
            <person name="Morin E."/>
            <person name="Chen J."/>
            <person name="Kohler A."/>
            <person name="Krizsan K."/>
            <person name="Balestrini R."/>
            <person name="Da Silva C."/>
            <person name="Montanini B."/>
            <person name="Hainaut M."/>
            <person name="Levati E."/>
            <person name="Barry K.W."/>
            <person name="Belfiori B."/>
            <person name="Cichocki N."/>
            <person name="Clum A."/>
            <person name="Dockter R.B."/>
            <person name="Fauchery L."/>
            <person name="Guy J."/>
            <person name="Iotti M."/>
            <person name="Le Tacon F."/>
            <person name="Lindquist E.A."/>
            <person name="Lipzen A."/>
            <person name="Malagnac F."/>
            <person name="Mello A."/>
            <person name="Molinier V."/>
            <person name="Miyauchi S."/>
            <person name="Poulain J."/>
            <person name="Riccioni C."/>
            <person name="Rubini A."/>
            <person name="Sitrit Y."/>
            <person name="Splivallo R."/>
            <person name="Traeger S."/>
            <person name="Wang M."/>
            <person name="Zifcakova L."/>
            <person name="Wipf D."/>
            <person name="Zambonelli A."/>
            <person name="Paolocci F."/>
            <person name="Nowrousian M."/>
            <person name="Ottonello S."/>
            <person name="Baldrian P."/>
            <person name="Spatafora J.W."/>
            <person name="Henrissat B."/>
            <person name="Nagy L.G."/>
            <person name="Aury J.M."/>
            <person name="Wincker P."/>
            <person name="Grigoriev I.V."/>
            <person name="Bonfante P."/>
            <person name="Martin F.M."/>
        </authorList>
    </citation>
    <scope>NUCLEOTIDE SEQUENCE [LARGE SCALE GENOMIC DNA]</scope>
    <source>
        <strain evidence="4 5">120613-1</strain>
    </source>
</reference>
<sequence length="124" mass="13556">AASIGHEGIVEVLLQHSDEWDLNARDIKGNTALAWAAGKGHSMGVETLLKRRDVNPDMANYSGQTPLWLAAESGHEGVVKTLLKRSDVSPDKADTEYIQTPLLRAVLNQCEGVVKILLERKDVN</sequence>
<evidence type="ECO:0000256" key="3">
    <source>
        <dbReference type="PROSITE-ProRule" id="PRU00023"/>
    </source>
</evidence>
<dbReference type="SMART" id="SM00248">
    <property type="entry name" value="ANK"/>
    <property type="match status" value="3"/>
</dbReference>
<dbReference type="InterPro" id="IPR036770">
    <property type="entry name" value="Ankyrin_rpt-contain_sf"/>
</dbReference>
<dbReference type="AlphaFoldDB" id="A0A3N4J9B7"/>
<keyword evidence="5" id="KW-1185">Reference proteome</keyword>
<name>A0A3N4J9B7_9PEZI</name>
<keyword evidence="2 3" id="KW-0040">ANK repeat</keyword>
<evidence type="ECO:0000256" key="2">
    <source>
        <dbReference type="ARBA" id="ARBA00023043"/>
    </source>
</evidence>
<dbReference type="PROSITE" id="PS50297">
    <property type="entry name" value="ANK_REP_REGION"/>
    <property type="match status" value="1"/>
</dbReference>
<dbReference type="EMBL" id="ML120432">
    <property type="protein sequence ID" value="RPA94879.1"/>
    <property type="molecule type" value="Genomic_DNA"/>
</dbReference>
<feature type="non-terminal residue" evidence="4">
    <location>
        <position position="1"/>
    </location>
</feature>
<feature type="non-terminal residue" evidence="4">
    <location>
        <position position="124"/>
    </location>
</feature>
<dbReference type="SUPFAM" id="SSF48403">
    <property type="entry name" value="Ankyrin repeat"/>
    <property type="match status" value="1"/>
</dbReference>
<dbReference type="Proteomes" id="UP000276215">
    <property type="component" value="Unassembled WGS sequence"/>
</dbReference>
<evidence type="ECO:0000256" key="1">
    <source>
        <dbReference type="ARBA" id="ARBA00022737"/>
    </source>
</evidence>
<dbReference type="PANTHER" id="PTHR24171">
    <property type="entry name" value="ANKYRIN REPEAT DOMAIN-CONTAINING PROTEIN 39-RELATED"/>
    <property type="match status" value="1"/>
</dbReference>
<dbReference type="InterPro" id="IPR002110">
    <property type="entry name" value="Ankyrin_rpt"/>
</dbReference>
<accession>A0A3N4J9B7</accession>
<dbReference type="Pfam" id="PF12796">
    <property type="entry name" value="Ank_2"/>
    <property type="match status" value="1"/>
</dbReference>
<gene>
    <name evidence="4" type="ORF">L873DRAFT_1646785</name>
</gene>
<organism evidence="4 5">
    <name type="scientific">Choiromyces venosus 120613-1</name>
    <dbReference type="NCBI Taxonomy" id="1336337"/>
    <lineage>
        <taxon>Eukaryota</taxon>
        <taxon>Fungi</taxon>
        <taxon>Dikarya</taxon>
        <taxon>Ascomycota</taxon>
        <taxon>Pezizomycotina</taxon>
        <taxon>Pezizomycetes</taxon>
        <taxon>Pezizales</taxon>
        <taxon>Tuberaceae</taxon>
        <taxon>Choiromyces</taxon>
    </lineage>
</organism>
<keyword evidence="1" id="KW-0677">Repeat</keyword>
<protein>
    <submittedName>
        <fullName evidence="4">Ankyrin</fullName>
    </submittedName>
</protein>
<feature type="repeat" description="ANK" evidence="3">
    <location>
        <begin position="62"/>
        <end position="86"/>
    </location>
</feature>
<evidence type="ECO:0000313" key="5">
    <source>
        <dbReference type="Proteomes" id="UP000276215"/>
    </source>
</evidence>
<dbReference type="Gene3D" id="1.25.40.20">
    <property type="entry name" value="Ankyrin repeat-containing domain"/>
    <property type="match status" value="2"/>
</dbReference>
<dbReference type="PROSITE" id="PS50088">
    <property type="entry name" value="ANK_REPEAT"/>
    <property type="match status" value="1"/>
</dbReference>
<dbReference type="OrthoDB" id="539213at2759"/>
<dbReference type="STRING" id="1336337.A0A3N4J9B7"/>
<evidence type="ECO:0000313" key="4">
    <source>
        <dbReference type="EMBL" id="RPA94879.1"/>
    </source>
</evidence>
<proteinExistence type="predicted"/>